<protein>
    <recommendedName>
        <fullName evidence="1">UspA domain-containing protein</fullName>
    </recommendedName>
</protein>
<name>A0A7W7H494_9ACTN</name>
<dbReference type="Gene3D" id="3.40.50.12370">
    <property type="match status" value="1"/>
</dbReference>
<dbReference type="AlphaFoldDB" id="A0A7W7H494"/>
<dbReference type="SUPFAM" id="SSF52402">
    <property type="entry name" value="Adenine nucleotide alpha hydrolases-like"/>
    <property type="match status" value="1"/>
</dbReference>
<gene>
    <name evidence="2" type="ORF">BJY16_006851</name>
</gene>
<evidence type="ECO:0000313" key="2">
    <source>
        <dbReference type="EMBL" id="MBB4743392.1"/>
    </source>
</evidence>
<evidence type="ECO:0000259" key="1">
    <source>
        <dbReference type="Pfam" id="PF00582"/>
    </source>
</evidence>
<accession>A0A7W7H494</accession>
<evidence type="ECO:0000313" key="3">
    <source>
        <dbReference type="Proteomes" id="UP000546162"/>
    </source>
</evidence>
<proteinExistence type="predicted"/>
<dbReference type="Pfam" id="PF00582">
    <property type="entry name" value="Usp"/>
    <property type="match status" value="1"/>
</dbReference>
<organism evidence="2 3">
    <name type="scientific">Actinoplanes octamycinicus</name>
    <dbReference type="NCBI Taxonomy" id="135948"/>
    <lineage>
        <taxon>Bacteria</taxon>
        <taxon>Bacillati</taxon>
        <taxon>Actinomycetota</taxon>
        <taxon>Actinomycetes</taxon>
        <taxon>Micromonosporales</taxon>
        <taxon>Micromonosporaceae</taxon>
        <taxon>Actinoplanes</taxon>
    </lineage>
</organism>
<dbReference type="InterPro" id="IPR006016">
    <property type="entry name" value="UspA"/>
</dbReference>
<sequence>MITVRSTISGNQLDCLAAAVSLRLPPGARRAMRTDAFHGAVDIIGTTDRGGHVVAAAIADDDARHTVLEYAAERARELGLPLRVVHVWDGHRRYPDLLLEAALYDDLDAATAADAEREICHDRHPAHALSAVSRDAALMVVAATGDPAASHPLGATAAGLIGHTACPLTIVLPS</sequence>
<dbReference type="Proteomes" id="UP000546162">
    <property type="component" value="Unassembled WGS sequence"/>
</dbReference>
<dbReference type="EMBL" id="JACHNB010000001">
    <property type="protein sequence ID" value="MBB4743392.1"/>
    <property type="molecule type" value="Genomic_DNA"/>
</dbReference>
<feature type="domain" description="UspA" evidence="1">
    <location>
        <begin position="56"/>
        <end position="171"/>
    </location>
</feature>
<comment type="caution">
    <text evidence="2">The sequence shown here is derived from an EMBL/GenBank/DDBJ whole genome shotgun (WGS) entry which is preliminary data.</text>
</comment>
<dbReference type="RefSeq" id="WP_185043671.1">
    <property type="nucleotide sequence ID" value="NZ_BAABFG010000005.1"/>
</dbReference>
<reference evidence="2 3" key="1">
    <citation type="submission" date="2020-08" db="EMBL/GenBank/DDBJ databases">
        <title>Sequencing the genomes of 1000 actinobacteria strains.</title>
        <authorList>
            <person name="Klenk H.-P."/>
        </authorList>
    </citation>
    <scope>NUCLEOTIDE SEQUENCE [LARGE SCALE GENOMIC DNA]</scope>
    <source>
        <strain evidence="2 3">DSM 45809</strain>
    </source>
</reference>
<keyword evidence="3" id="KW-1185">Reference proteome</keyword>